<evidence type="ECO:0008006" key="4">
    <source>
        <dbReference type="Google" id="ProtNLM"/>
    </source>
</evidence>
<accession>A0A2B9DK42</accession>
<keyword evidence="1" id="KW-0732">Signal</keyword>
<dbReference type="Proteomes" id="UP000222054">
    <property type="component" value="Unassembled WGS sequence"/>
</dbReference>
<name>A0A2B9DK42_BACCE</name>
<dbReference type="RefSeq" id="WP_097838288.1">
    <property type="nucleotide sequence ID" value="NZ_NUHO01000208.1"/>
</dbReference>
<dbReference type="EMBL" id="NUHO01000208">
    <property type="protein sequence ID" value="PGM88184.1"/>
    <property type="molecule type" value="Genomic_DNA"/>
</dbReference>
<proteinExistence type="predicted"/>
<organism evidence="2 3">
    <name type="scientific">Bacillus cereus</name>
    <dbReference type="NCBI Taxonomy" id="1396"/>
    <lineage>
        <taxon>Bacteria</taxon>
        <taxon>Bacillati</taxon>
        <taxon>Bacillota</taxon>
        <taxon>Bacilli</taxon>
        <taxon>Bacillales</taxon>
        <taxon>Bacillaceae</taxon>
        <taxon>Bacillus</taxon>
        <taxon>Bacillus cereus group</taxon>
    </lineage>
</organism>
<gene>
    <name evidence="2" type="ORF">CN958_27110</name>
</gene>
<feature type="signal peptide" evidence="1">
    <location>
        <begin position="1"/>
        <end position="18"/>
    </location>
</feature>
<reference evidence="2 3" key="1">
    <citation type="submission" date="2017-09" db="EMBL/GenBank/DDBJ databases">
        <title>Large-scale bioinformatics analysis of Bacillus genomes uncovers conserved roles of natural products in bacterial physiology.</title>
        <authorList>
            <consortium name="Agbiome Team Llc"/>
            <person name="Bleich R.M."/>
            <person name="Grubbs K.J."/>
            <person name="Santa Maria K.C."/>
            <person name="Allen S.E."/>
            <person name="Farag S."/>
            <person name="Shank E.A."/>
            <person name="Bowers A."/>
        </authorList>
    </citation>
    <scope>NUCLEOTIDE SEQUENCE [LARGE SCALE GENOMIC DNA]</scope>
    <source>
        <strain evidence="2 3">AFS053130</strain>
    </source>
</reference>
<sequence>MKVVIRSLLLLSLVILFAGCTANNSPDTILSIEEATNSHDAQFKNTSDNTKIKIINDIFKEKKWSANKGFDVREKTPELSVTVYFNENGADVINFKAEHTVLNKVEADKLKEAASI</sequence>
<evidence type="ECO:0000256" key="1">
    <source>
        <dbReference type="SAM" id="SignalP"/>
    </source>
</evidence>
<comment type="caution">
    <text evidence="2">The sequence shown here is derived from an EMBL/GenBank/DDBJ whole genome shotgun (WGS) entry which is preliminary data.</text>
</comment>
<evidence type="ECO:0000313" key="3">
    <source>
        <dbReference type="Proteomes" id="UP000222054"/>
    </source>
</evidence>
<feature type="chain" id="PRO_5038974075" description="Lipoprotein" evidence="1">
    <location>
        <begin position="19"/>
        <end position="116"/>
    </location>
</feature>
<evidence type="ECO:0000313" key="2">
    <source>
        <dbReference type="EMBL" id="PGM88184.1"/>
    </source>
</evidence>
<dbReference type="PROSITE" id="PS51257">
    <property type="entry name" value="PROKAR_LIPOPROTEIN"/>
    <property type="match status" value="1"/>
</dbReference>
<dbReference type="AlphaFoldDB" id="A0A2B9DK42"/>
<protein>
    <recommendedName>
        <fullName evidence="4">Lipoprotein</fullName>
    </recommendedName>
</protein>